<organism evidence="5">
    <name type="scientific">uncultured Sphingobium sp</name>
    <dbReference type="NCBI Taxonomy" id="316087"/>
    <lineage>
        <taxon>Bacteria</taxon>
        <taxon>Pseudomonadati</taxon>
        <taxon>Pseudomonadota</taxon>
        <taxon>Alphaproteobacteria</taxon>
        <taxon>Sphingomonadales</taxon>
        <taxon>Sphingomonadaceae</taxon>
        <taxon>Sphingobium</taxon>
        <taxon>environmental samples</taxon>
    </lineage>
</organism>
<reference evidence="5" key="1">
    <citation type="submission" date="2021-04" db="EMBL/GenBank/DDBJ databases">
        <title>Love, betrayal, and metabolite control by cyanobacterial epibionts regulating niche colonisation.</title>
        <authorList>
            <person name="Subhasish S."/>
            <person name="Urajova P."/>
            <person name="Bulzu P.-A."/>
            <person name="Mares J."/>
            <person name="Konert G."/>
            <person name="Manoel J.C."/>
            <person name="Macho M."/>
            <person name="Ewe D."/>
            <person name="Kuzma M."/>
            <person name="Hrouzek P."/>
            <person name="Masojidek J."/>
            <person name="Ghai R."/>
            <person name="Saurav K."/>
        </authorList>
    </citation>
    <scope>NUCLEOTIDE SEQUENCE</scope>
</reference>
<protein>
    <recommendedName>
        <fullName evidence="2">asparagine synthase (glutamine-hydrolyzing)</fullName>
        <ecNumber evidence="2">6.3.5.4</ecNumber>
    </recommendedName>
</protein>
<comment type="catalytic activity">
    <reaction evidence="3">
        <text>L-aspartate + L-glutamine + ATP + H2O = L-asparagine + L-glutamate + AMP + diphosphate + H(+)</text>
        <dbReference type="Rhea" id="RHEA:12228"/>
        <dbReference type="ChEBI" id="CHEBI:15377"/>
        <dbReference type="ChEBI" id="CHEBI:15378"/>
        <dbReference type="ChEBI" id="CHEBI:29985"/>
        <dbReference type="ChEBI" id="CHEBI:29991"/>
        <dbReference type="ChEBI" id="CHEBI:30616"/>
        <dbReference type="ChEBI" id="CHEBI:33019"/>
        <dbReference type="ChEBI" id="CHEBI:58048"/>
        <dbReference type="ChEBI" id="CHEBI:58359"/>
        <dbReference type="ChEBI" id="CHEBI:456215"/>
        <dbReference type="EC" id="6.3.5.4"/>
    </reaction>
</comment>
<dbReference type="Pfam" id="PF00733">
    <property type="entry name" value="Asn_synthase"/>
    <property type="match status" value="2"/>
</dbReference>
<dbReference type="EC" id="6.3.5.4" evidence="2"/>
<evidence type="ECO:0000256" key="2">
    <source>
        <dbReference type="ARBA" id="ARBA00012737"/>
    </source>
</evidence>
<evidence type="ECO:0000259" key="4">
    <source>
        <dbReference type="Pfam" id="PF00733"/>
    </source>
</evidence>
<dbReference type="GO" id="GO:0004066">
    <property type="term" value="F:asparagine synthase (glutamine-hydrolyzing) activity"/>
    <property type="evidence" value="ECO:0007669"/>
    <property type="project" value="UniProtKB-EC"/>
</dbReference>
<evidence type="ECO:0000256" key="3">
    <source>
        <dbReference type="ARBA" id="ARBA00048741"/>
    </source>
</evidence>
<evidence type="ECO:0000313" key="5">
    <source>
        <dbReference type="EMBL" id="QXY08339.1"/>
    </source>
</evidence>
<accession>A0A8F8AJQ3</accession>
<sequence>MSAPRYIAVFGEEHFPSGDSDALQSQGLNPLSLGAGVHLWTSDHAIRIGEFGVIIGHLFTRSLPSVRVGGLTSEQAERIHKTSGASLMQDFWGGYVAVVRCEDGRILIIRDPSGAVPVFWKTDGKRLFVVSELGDVQLVSAIRSCIDPERLAAFLWAPHLIGAQTCLTGVRELLGGQKLMWRSGNCGVSEIWSPWEHVELAPASRRADHIVVLRETILDCIRAWGDCFSSIVLGLSGGLDSSIVAAGLRQSSACFRCLTMIGPGADGDERHYAGIVTGTYGLNVAHEHYRLEDIDPARGFLTHLPWPTGTLFAQGIAATHQRLAQEKPIDAIFTGNGGDMIFCSMHSVTPLVDLLRARAKPSALWRTAIDIADITGADVFTIFRKAIARAFKPNLHALPGGDKSFLNPELLARALDNAEPHPWLRPPAGILPGRTAHVAMIKRSQIGHEFYPRADGPVSVAPLLSQPIMELCLRIPSWEWTRGGIDRSAVRRAFHGALPAATLQRRSKGGPGGFMQQIYQKKSEQIRDILIDGGLQRLGIFDGKLLPTDLIATPGTASPVPARLMMLAAADSWVQAWPSR</sequence>
<proteinExistence type="predicted"/>
<dbReference type="Gene3D" id="3.40.50.620">
    <property type="entry name" value="HUPs"/>
    <property type="match status" value="1"/>
</dbReference>
<dbReference type="PANTHER" id="PTHR43284:SF1">
    <property type="entry name" value="ASPARAGINE SYNTHETASE"/>
    <property type="match status" value="1"/>
</dbReference>
<dbReference type="AlphaFoldDB" id="A0A8F8AJQ3"/>
<feature type="domain" description="Asparagine synthetase" evidence="4">
    <location>
        <begin position="461"/>
        <end position="546"/>
    </location>
</feature>
<feature type="domain" description="Asparagine synthetase" evidence="4">
    <location>
        <begin position="234"/>
        <end position="351"/>
    </location>
</feature>
<dbReference type="InterPro" id="IPR029055">
    <property type="entry name" value="Ntn_hydrolases_N"/>
</dbReference>
<comment type="pathway">
    <text evidence="1">Amino-acid biosynthesis; L-asparagine biosynthesis; L-asparagine from L-aspartate (L-Gln route): step 1/1.</text>
</comment>
<dbReference type="InterPro" id="IPR001962">
    <property type="entry name" value="Asn_synthase"/>
</dbReference>
<evidence type="ECO:0000256" key="1">
    <source>
        <dbReference type="ARBA" id="ARBA00005187"/>
    </source>
</evidence>
<dbReference type="SUPFAM" id="SSF56235">
    <property type="entry name" value="N-terminal nucleophile aminohydrolases (Ntn hydrolases)"/>
    <property type="match status" value="1"/>
</dbReference>
<dbReference type="InterPro" id="IPR051786">
    <property type="entry name" value="ASN_synthetase/amidase"/>
</dbReference>
<name>A0A8F8AJQ3_9SPHN</name>
<dbReference type="GO" id="GO:0006529">
    <property type="term" value="P:asparagine biosynthetic process"/>
    <property type="evidence" value="ECO:0007669"/>
    <property type="project" value="InterPro"/>
</dbReference>
<dbReference type="SUPFAM" id="SSF52402">
    <property type="entry name" value="Adenine nucleotide alpha hydrolases-like"/>
    <property type="match status" value="1"/>
</dbReference>
<dbReference type="EMBL" id="MW857570">
    <property type="protein sequence ID" value="QXY08339.1"/>
    <property type="molecule type" value="Genomic_DNA"/>
</dbReference>
<dbReference type="InterPro" id="IPR014729">
    <property type="entry name" value="Rossmann-like_a/b/a_fold"/>
</dbReference>
<dbReference type="PANTHER" id="PTHR43284">
    <property type="entry name" value="ASPARAGINE SYNTHETASE (GLUTAMINE-HYDROLYZING)"/>
    <property type="match status" value="1"/>
</dbReference>